<dbReference type="EMBL" id="CAOJ01016918">
    <property type="protein sequence ID" value="CCO37215.1"/>
    <property type="molecule type" value="Genomic_DNA"/>
</dbReference>
<feature type="region of interest" description="Disordered" evidence="1">
    <location>
        <begin position="242"/>
        <end position="299"/>
    </location>
</feature>
<evidence type="ECO:0000313" key="2">
    <source>
        <dbReference type="EMBL" id="CCO37215.1"/>
    </source>
</evidence>
<reference evidence="3 5" key="3">
    <citation type="submission" date="2014-11" db="EMBL/GenBank/DDBJ databases">
        <authorList>
            <person name="Wibberg Daniel"/>
        </authorList>
    </citation>
    <scope>NUCLEOTIDE SEQUENCE [LARGE SCALE GENOMIC DNA]</scope>
    <source>
        <strain evidence="3">Rhizoctonia solani AG1-IB 7/3/14</strain>
    </source>
</reference>
<reference evidence="2 4" key="2">
    <citation type="journal article" date="2013" name="J. Biotechnol.">
        <title>Establishment and interpretation of the genome sequence of the phytopathogenic fungus Rhizoctonia solani AG1-IB isolate 7/3/14.</title>
        <authorList>
            <person name="Wibberg D.W."/>
            <person name="Jelonek L.J."/>
            <person name="Rupp O.R."/>
            <person name="Hennig M.H."/>
            <person name="Eikmeyer F.E."/>
            <person name="Goesmann A.G."/>
            <person name="Hartmann A.H."/>
            <person name="Borriss R.B."/>
            <person name="Grosch R.G."/>
            <person name="Puehler A.P."/>
            <person name="Schlueter A.S."/>
        </authorList>
    </citation>
    <scope>NUCLEOTIDE SEQUENCE [LARGE SCALE GENOMIC DNA]</scope>
    <source>
        <strain evidence="4">AG1-IB / isolate 7/3/14</strain>
        <strain evidence="2">Isolate 7/3/14</strain>
    </source>
</reference>
<protein>
    <submittedName>
        <fullName evidence="2">Uncharacterized protein</fullName>
    </submittedName>
</protein>
<feature type="compositionally biased region" description="Low complexity" evidence="1">
    <location>
        <begin position="252"/>
        <end position="262"/>
    </location>
</feature>
<sequence length="299" mass="31869">MAPLTPSMNLASLAKVRDAYAPDSTKPNSMLLYCDFHLPKIGNLTIPVLKYIEGGRAPETGSLVFISGSFWMLPETDGSIEADTFEVVTEDASLALNLPPPSVNAIGTVASVIGRDVFMDVGAYSRETKQTVDYKIIVTVPDDRRRARMKLPQPGSNIAVRGILSHISIHAEIDIPAIELENLSYLPRTDATQPTTPSKPEPAAGIRTKRQLLAERALGSVDVGNPMKKTKSGPPEAFTLEELRGKSHAGPSSSQTSASNLSLPAVSDASSQSSTGDFSSPVKNTKASLRSAKLEAQKA</sequence>
<evidence type="ECO:0000313" key="4">
    <source>
        <dbReference type="Proteomes" id="UP000012065"/>
    </source>
</evidence>
<dbReference type="Proteomes" id="UP000059188">
    <property type="component" value="Unassembled WGS sequence"/>
</dbReference>
<name>M5CDK7_THACB</name>
<dbReference type="EMBL" id="LN679527">
    <property type="protein sequence ID" value="CEL60095.1"/>
    <property type="molecule type" value="Genomic_DNA"/>
</dbReference>
<reference evidence="2" key="1">
    <citation type="submission" date="2012-10" db="EMBL/GenBank/DDBJ databases">
        <authorList>
            <person name="Jelonek L."/>
        </authorList>
    </citation>
    <scope>NUCLEOTIDE SEQUENCE</scope>
    <source>
        <strain evidence="2">Isolate 7/3/14</strain>
    </source>
</reference>
<proteinExistence type="predicted"/>
<evidence type="ECO:0000256" key="1">
    <source>
        <dbReference type="SAM" id="MobiDB-lite"/>
    </source>
</evidence>
<feature type="compositionally biased region" description="Polar residues" evidence="1">
    <location>
        <begin position="268"/>
        <end position="288"/>
    </location>
</feature>
<dbReference type="Proteomes" id="UP000012065">
    <property type="component" value="Unassembled WGS sequence"/>
</dbReference>
<keyword evidence="5" id="KW-1185">Reference proteome</keyword>
<dbReference type="OrthoDB" id="3260402at2759"/>
<evidence type="ECO:0000313" key="3">
    <source>
        <dbReference type="EMBL" id="CEL60095.1"/>
    </source>
</evidence>
<dbReference type="AlphaFoldDB" id="M5CDK7"/>
<organism evidence="2 4">
    <name type="scientific">Thanatephorus cucumeris (strain AG1-IB / isolate 7/3/14)</name>
    <name type="common">Lettuce bottom rot fungus</name>
    <name type="synonym">Rhizoctonia solani</name>
    <dbReference type="NCBI Taxonomy" id="1108050"/>
    <lineage>
        <taxon>Eukaryota</taxon>
        <taxon>Fungi</taxon>
        <taxon>Dikarya</taxon>
        <taxon>Basidiomycota</taxon>
        <taxon>Agaricomycotina</taxon>
        <taxon>Agaricomycetes</taxon>
        <taxon>Cantharellales</taxon>
        <taxon>Ceratobasidiaceae</taxon>
        <taxon>Rhizoctonia</taxon>
        <taxon>Rhizoctonia solani AG-1</taxon>
    </lineage>
</organism>
<accession>M5CDK7</accession>
<gene>
    <name evidence="2" type="ORF">BN14_11369</name>
    <name evidence="3" type="ORF">RSOLAG1IB_12306</name>
</gene>
<evidence type="ECO:0000313" key="5">
    <source>
        <dbReference type="Proteomes" id="UP000059188"/>
    </source>
</evidence>
<dbReference type="HOGENOM" id="CLU_081069_0_0_1"/>